<evidence type="ECO:0000313" key="6">
    <source>
        <dbReference type="RefSeq" id="XP_026756599.2"/>
    </source>
</evidence>
<dbReference type="GO" id="GO:0046872">
    <property type="term" value="F:metal ion binding"/>
    <property type="evidence" value="ECO:0007669"/>
    <property type="project" value="UniProtKB-KW"/>
</dbReference>
<comment type="similarity">
    <text evidence="4">Belongs to the eukaryotic/archaeal RNase P protein component 4 family.</text>
</comment>
<dbReference type="KEGG" id="gmw:113516380"/>
<keyword evidence="2" id="KW-0479">Metal-binding</keyword>
<evidence type="ECO:0000256" key="4">
    <source>
        <dbReference type="ARBA" id="ARBA00038402"/>
    </source>
</evidence>
<dbReference type="RefSeq" id="XP_026756599.2">
    <property type="nucleotide sequence ID" value="XM_026900798.3"/>
</dbReference>
<dbReference type="GeneID" id="113516380"/>
<evidence type="ECO:0000313" key="5">
    <source>
        <dbReference type="Proteomes" id="UP001652740"/>
    </source>
</evidence>
<keyword evidence="1" id="KW-0819">tRNA processing</keyword>
<gene>
    <name evidence="6" type="primary">LOC113516380</name>
</gene>
<keyword evidence="3" id="KW-0862">Zinc</keyword>
<organism evidence="5 6">
    <name type="scientific">Galleria mellonella</name>
    <name type="common">Greater wax moth</name>
    <dbReference type="NCBI Taxonomy" id="7137"/>
    <lineage>
        <taxon>Eukaryota</taxon>
        <taxon>Metazoa</taxon>
        <taxon>Ecdysozoa</taxon>
        <taxon>Arthropoda</taxon>
        <taxon>Hexapoda</taxon>
        <taxon>Insecta</taxon>
        <taxon>Pterygota</taxon>
        <taxon>Neoptera</taxon>
        <taxon>Endopterygota</taxon>
        <taxon>Lepidoptera</taxon>
        <taxon>Glossata</taxon>
        <taxon>Ditrysia</taxon>
        <taxon>Pyraloidea</taxon>
        <taxon>Pyralidae</taxon>
        <taxon>Galleriinae</taxon>
        <taxon>Galleria</taxon>
    </lineage>
</organism>
<evidence type="ECO:0000256" key="1">
    <source>
        <dbReference type="ARBA" id="ARBA00022694"/>
    </source>
</evidence>
<dbReference type="Pfam" id="PF04032">
    <property type="entry name" value="Rpr2"/>
    <property type="match status" value="1"/>
</dbReference>
<dbReference type="PANTHER" id="PTHR14742:SF0">
    <property type="entry name" value="RIBONUCLEASE P PROTEIN SUBUNIT P21"/>
    <property type="match status" value="1"/>
</dbReference>
<evidence type="ECO:0000256" key="3">
    <source>
        <dbReference type="ARBA" id="ARBA00022833"/>
    </source>
</evidence>
<proteinExistence type="inferred from homology"/>
<keyword evidence="5" id="KW-1185">Reference proteome</keyword>
<name>A0A6J1WND9_GALME</name>
<sequence>MSKKVQGNDSFQRINYLYQISKQMCTKNPGLSSYYGNLIVNIAKKNVLKIHPDIKRQICKTCRCMLIANVTAKTKIRSKKKSKIIEWTCNTCGAKRSIPVEKNKDYSLWVDRPEAVVEVIN</sequence>
<evidence type="ECO:0000256" key="2">
    <source>
        <dbReference type="ARBA" id="ARBA00022723"/>
    </source>
</evidence>
<reference evidence="6" key="1">
    <citation type="submission" date="2025-08" db="UniProtKB">
        <authorList>
            <consortium name="RefSeq"/>
        </authorList>
    </citation>
    <scope>IDENTIFICATION</scope>
    <source>
        <tissue evidence="6">Whole larvae</tissue>
    </source>
</reference>
<dbReference type="InParanoid" id="A0A6J1WND9"/>
<dbReference type="PANTHER" id="PTHR14742">
    <property type="entry name" value="RIBONUCLEASE P SUBUNIT P21"/>
    <property type="match status" value="1"/>
</dbReference>
<dbReference type="Gene3D" id="1.20.5.420">
    <property type="entry name" value="Immunoglobulin FC, subunit C"/>
    <property type="match status" value="1"/>
</dbReference>
<dbReference type="GO" id="GO:0008033">
    <property type="term" value="P:tRNA processing"/>
    <property type="evidence" value="ECO:0007669"/>
    <property type="project" value="UniProtKB-KW"/>
</dbReference>
<dbReference type="InterPro" id="IPR007175">
    <property type="entry name" value="Rpr2/Snm1/Rpp21"/>
</dbReference>
<dbReference type="AlphaFoldDB" id="A0A6J1WND9"/>
<accession>A0A6J1WND9</accession>
<protein>
    <submittedName>
        <fullName evidence="6">Uncharacterized protein LOC113516380</fullName>
    </submittedName>
</protein>
<dbReference type="Proteomes" id="UP001652740">
    <property type="component" value="Unplaced"/>
</dbReference>
<dbReference type="Gene3D" id="6.20.50.20">
    <property type="match status" value="1"/>
</dbReference>
<dbReference type="GO" id="GO:0005655">
    <property type="term" value="C:nucleolar ribonuclease P complex"/>
    <property type="evidence" value="ECO:0007669"/>
    <property type="project" value="TreeGrafter"/>
</dbReference>